<keyword evidence="2" id="KW-0732">Signal</keyword>
<feature type="compositionally biased region" description="Polar residues" evidence="1">
    <location>
        <begin position="215"/>
        <end position="233"/>
    </location>
</feature>
<sequence>MRRKSQIFAVLCLCVAGLSGIGAASAEEGPEQPSFDLRKIWPFTLLAGPSPEVEREAKTQAKVQWLDTHRLTSELGRQEDWPSAAETCEAKNMRMTERPQLTLPETVAEAFRRKEQRPWSFIRYDVEAKGVASGVAAIDSSGDPDFDAAAAAAMTSARFELLNGTDLAKGCIAYFAGTDYVGTAPVQPSEKREAAAVPRSLAPRRRPKAIPPSGTPETSPLQGASTEDNSSPTKRWWYQDARDQSGSASHTAPSEGITCATLADRLARPVQCER</sequence>
<evidence type="ECO:0000313" key="3">
    <source>
        <dbReference type="EMBL" id="MBA9065719.1"/>
    </source>
</evidence>
<gene>
    <name evidence="3" type="ORF">GGQ91_005142</name>
</gene>
<keyword evidence="4" id="KW-1185">Reference proteome</keyword>
<dbReference type="RefSeq" id="WP_182593097.1">
    <property type="nucleotide sequence ID" value="NZ_JACJIM010000010.1"/>
</dbReference>
<dbReference type="EMBL" id="JACJIM010000010">
    <property type="protein sequence ID" value="MBA9065719.1"/>
    <property type="molecule type" value="Genomic_DNA"/>
</dbReference>
<proteinExistence type="predicted"/>
<dbReference type="Proteomes" id="UP000565455">
    <property type="component" value="Unassembled WGS sequence"/>
</dbReference>
<dbReference type="GeneID" id="96606734"/>
<evidence type="ECO:0000256" key="1">
    <source>
        <dbReference type="SAM" id="MobiDB-lite"/>
    </source>
</evidence>
<feature type="region of interest" description="Disordered" evidence="1">
    <location>
        <begin position="184"/>
        <end position="256"/>
    </location>
</feature>
<dbReference type="Gene3D" id="3.30.1150.10">
    <property type="match status" value="1"/>
</dbReference>
<comment type="caution">
    <text evidence="3">The sequence shown here is derived from an EMBL/GenBank/DDBJ whole genome shotgun (WGS) entry which is preliminary data.</text>
</comment>
<evidence type="ECO:0008006" key="5">
    <source>
        <dbReference type="Google" id="ProtNLM"/>
    </source>
</evidence>
<feature type="signal peptide" evidence="2">
    <location>
        <begin position="1"/>
        <end position="26"/>
    </location>
</feature>
<accession>A0ABR6DHY4</accession>
<organism evidence="3 4">
    <name type="scientific">Methylobacterium fujisawaense</name>
    <dbReference type="NCBI Taxonomy" id="107400"/>
    <lineage>
        <taxon>Bacteria</taxon>
        <taxon>Pseudomonadati</taxon>
        <taxon>Pseudomonadota</taxon>
        <taxon>Alphaproteobacteria</taxon>
        <taxon>Hyphomicrobiales</taxon>
        <taxon>Methylobacteriaceae</taxon>
        <taxon>Methylobacterium</taxon>
    </lineage>
</organism>
<protein>
    <recommendedName>
        <fullName evidence="5">TonB C-terminal domain-containing protein</fullName>
    </recommendedName>
</protein>
<feature type="chain" id="PRO_5046307293" description="TonB C-terminal domain-containing protein" evidence="2">
    <location>
        <begin position="27"/>
        <end position="274"/>
    </location>
</feature>
<evidence type="ECO:0000313" key="4">
    <source>
        <dbReference type="Proteomes" id="UP000565455"/>
    </source>
</evidence>
<name>A0ABR6DHY4_9HYPH</name>
<evidence type="ECO:0000256" key="2">
    <source>
        <dbReference type="SAM" id="SignalP"/>
    </source>
</evidence>
<reference evidence="3 4" key="1">
    <citation type="submission" date="2020-08" db="EMBL/GenBank/DDBJ databases">
        <title>Genomic Encyclopedia of Type Strains, Phase IV (KMG-IV): sequencing the most valuable type-strain genomes for metagenomic binning, comparative biology and taxonomic classification.</title>
        <authorList>
            <person name="Goeker M."/>
        </authorList>
    </citation>
    <scope>NUCLEOTIDE SEQUENCE [LARGE SCALE GENOMIC DNA]</scope>
    <source>
        <strain evidence="3 4">DSM 5686</strain>
    </source>
</reference>